<dbReference type="EMBL" id="BSFN01000001">
    <property type="protein sequence ID" value="GLK87222.1"/>
    <property type="molecule type" value="Genomic_DNA"/>
</dbReference>
<comment type="similarity">
    <text evidence="1">Belongs to the bacterial solute-binding protein 3 family.</text>
</comment>
<organism evidence="3 4">
    <name type="scientific">Pseudomonas turukhanskensis</name>
    <dbReference type="NCBI Taxonomy" id="1806536"/>
    <lineage>
        <taxon>Bacteria</taxon>
        <taxon>Pseudomonadati</taxon>
        <taxon>Pseudomonadota</taxon>
        <taxon>Gammaproteobacteria</taxon>
        <taxon>Pseudomonadales</taxon>
        <taxon>Pseudomonadaceae</taxon>
        <taxon>Pseudomonas</taxon>
    </lineage>
</organism>
<dbReference type="Gene3D" id="3.40.190.10">
    <property type="entry name" value="Periplasmic binding protein-like II"/>
    <property type="match status" value="2"/>
</dbReference>
<name>A0A9W6NE11_9PSED</name>
<gene>
    <name evidence="3" type="ORF">GCM10017655_02840</name>
</gene>
<protein>
    <recommendedName>
        <fullName evidence="5">Solute-binding protein family 3/N-terminal domain-containing protein</fullName>
    </recommendedName>
</protein>
<proteinExistence type="inferred from homology"/>
<reference evidence="3" key="1">
    <citation type="journal article" date="2014" name="Int. J. Syst. Evol. Microbiol.">
        <title>Complete genome sequence of Corynebacterium casei LMG S-19264T (=DSM 44701T), isolated from a smear-ripened cheese.</title>
        <authorList>
            <consortium name="US DOE Joint Genome Institute (JGI-PGF)"/>
            <person name="Walter F."/>
            <person name="Albersmeier A."/>
            <person name="Kalinowski J."/>
            <person name="Ruckert C."/>
        </authorList>
    </citation>
    <scope>NUCLEOTIDE SEQUENCE</scope>
    <source>
        <strain evidence="3">VKM B-2935</strain>
    </source>
</reference>
<feature type="signal peptide" evidence="2">
    <location>
        <begin position="1"/>
        <end position="18"/>
    </location>
</feature>
<evidence type="ECO:0008006" key="5">
    <source>
        <dbReference type="Google" id="ProtNLM"/>
    </source>
</evidence>
<evidence type="ECO:0000256" key="1">
    <source>
        <dbReference type="ARBA" id="ARBA00010333"/>
    </source>
</evidence>
<accession>A0A9W6NE11</accession>
<dbReference type="Proteomes" id="UP001143328">
    <property type="component" value="Unassembled WGS sequence"/>
</dbReference>
<sequence length="265" mass="29586">MRALLLLTALLMVGQVQAQTLRVGIESHDYMPYFRAQAGQPVEGYAVEVLQRFAADQGMTLELLPRPLNRLHHDLLNTQNLDLIFPDNPQWSRELKGDSRLHYSHAAINVVDASLVVHERLGLGPGAVKRLGTVRGFTPQAWQEAMERGELQLLEANDIAGLIRMALRGRIDALYANPEVVRLQLQKMGEDSNRLIADPGLPLARTSYHLSTVKQPQLLERFNHFLEQHAGELAALRQQYGLACSASDLSEEQPACRAQNMASSR</sequence>
<keyword evidence="2" id="KW-0732">Signal</keyword>
<feature type="chain" id="PRO_5040828797" description="Solute-binding protein family 3/N-terminal domain-containing protein" evidence="2">
    <location>
        <begin position="19"/>
        <end position="265"/>
    </location>
</feature>
<evidence type="ECO:0000313" key="3">
    <source>
        <dbReference type="EMBL" id="GLK87222.1"/>
    </source>
</evidence>
<keyword evidence="4" id="KW-1185">Reference proteome</keyword>
<reference evidence="3" key="2">
    <citation type="submission" date="2023-01" db="EMBL/GenBank/DDBJ databases">
        <authorList>
            <person name="Sun Q."/>
            <person name="Evtushenko L."/>
        </authorList>
    </citation>
    <scope>NUCLEOTIDE SEQUENCE</scope>
    <source>
        <strain evidence="3">VKM B-2935</strain>
    </source>
</reference>
<dbReference type="PANTHER" id="PTHR35936:SF19">
    <property type="entry name" value="AMINO-ACID-BINDING PROTEIN YXEM-RELATED"/>
    <property type="match status" value="1"/>
</dbReference>
<comment type="caution">
    <text evidence="3">The sequence shown here is derived from an EMBL/GenBank/DDBJ whole genome shotgun (WGS) entry which is preliminary data.</text>
</comment>
<dbReference type="SUPFAM" id="SSF53850">
    <property type="entry name" value="Periplasmic binding protein-like II"/>
    <property type="match status" value="1"/>
</dbReference>
<dbReference type="RefSeq" id="WP_271193431.1">
    <property type="nucleotide sequence ID" value="NZ_BSFN01000001.1"/>
</dbReference>
<dbReference type="AlphaFoldDB" id="A0A9W6NE11"/>
<evidence type="ECO:0000256" key="2">
    <source>
        <dbReference type="SAM" id="SignalP"/>
    </source>
</evidence>
<evidence type="ECO:0000313" key="4">
    <source>
        <dbReference type="Proteomes" id="UP001143328"/>
    </source>
</evidence>
<dbReference type="PANTHER" id="PTHR35936">
    <property type="entry name" value="MEMBRANE-BOUND LYTIC MUREIN TRANSGLYCOSYLASE F"/>
    <property type="match status" value="1"/>
</dbReference>